<reference evidence="7 8" key="1">
    <citation type="submission" date="2014-10" db="EMBL/GenBank/DDBJ databases">
        <title>Genome sequencing of Vitellibacter vladivostokensis KMM 3516.</title>
        <authorList>
            <person name="Thevarajoo S."/>
            <person name="Selvaratnam C."/>
            <person name="Goh K.M."/>
            <person name="Chong C.S."/>
        </authorList>
    </citation>
    <scope>NUCLEOTIDE SEQUENCE [LARGE SCALE GENOMIC DNA]</scope>
    <source>
        <strain evidence="7 8">KMM 3516</strain>
    </source>
</reference>
<feature type="domain" description="Methylamine utilisation protein MauE" evidence="6">
    <location>
        <begin position="6"/>
        <end position="88"/>
    </location>
</feature>
<dbReference type="PANTHER" id="PTHR36974:SF1">
    <property type="entry name" value="DOXX FAMILY MEMBRANE PROTEIN"/>
    <property type="match status" value="1"/>
</dbReference>
<evidence type="ECO:0000259" key="6">
    <source>
        <dbReference type="Pfam" id="PF07291"/>
    </source>
</evidence>
<sequence length="116" mass="13614">MLPWHQYLMGILYVLAGVNHFRKPKLYERIMPPYIPAQSTLVLLSGVAEMILGFMIMNKNTQEEAAWGIIVMLIVFIPVHIYMLQNKKAAMKLPKWLLILRLPLQFGLMYWAYLYT</sequence>
<evidence type="ECO:0000256" key="5">
    <source>
        <dbReference type="SAM" id="Phobius"/>
    </source>
</evidence>
<keyword evidence="3 5" id="KW-1133">Transmembrane helix</keyword>
<feature type="transmembrane region" description="Helical" evidence="5">
    <location>
        <begin position="66"/>
        <end position="84"/>
    </location>
</feature>
<keyword evidence="2 5" id="KW-0812">Transmembrane</keyword>
<evidence type="ECO:0000256" key="2">
    <source>
        <dbReference type="ARBA" id="ARBA00022692"/>
    </source>
</evidence>
<comment type="subcellular location">
    <subcellularLocation>
        <location evidence="1">Membrane</location>
        <topology evidence="1">Multi-pass membrane protein</topology>
    </subcellularLocation>
</comment>
<evidence type="ECO:0000256" key="4">
    <source>
        <dbReference type="ARBA" id="ARBA00023136"/>
    </source>
</evidence>
<organism evidence="7 8">
    <name type="scientific">Aequorivita vladivostokensis</name>
    <dbReference type="NCBI Taxonomy" id="171194"/>
    <lineage>
        <taxon>Bacteria</taxon>
        <taxon>Pseudomonadati</taxon>
        <taxon>Bacteroidota</taxon>
        <taxon>Flavobacteriia</taxon>
        <taxon>Flavobacteriales</taxon>
        <taxon>Flavobacteriaceae</taxon>
        <taxon>Aequorivita</taxon>
    </lineage>
</organism>
<dbReference type="EMBL" id="JSVU01000018">
    <property type="protein sequence ID" value="KJJ37272.1"/>
    <property type="molecule type" value="Genomic_DNA"/>
</dbReference>
<accession>A0ABR5DES9</accession>
<dbReference type="RefSeq" id="WP_045081796.1">
    <property type="nucleotide sequence ID" value="NZ_JSVU01000018.1"/>
</dbReference>
<evidence type="ECO:0000256" key="3">
    <source>
        <dbReference type="ARBA" id="ARBA00022989"/>
    </source>
</evidence>
<keyword evidence="8" id="KW-1185">Reference proteome</keyword>
<dbReference type="Pfam" id="PF07291">
    <property type="entry name" value="MauE"/>
    <property type="match status" value="1"/>
</dbReference>
<gene>
    <name evidence="7" type="ORF">MB09_15340</name>
</gene>
<dbReference type="InterPro" id="IPR009908">
    <property type="entry name" value="Methylamine_util_MauE"/>
</dbReference>
<name>A0ABR5DES9_9FLAO</name>
<dbReference type="Proteomes" id="UP000033497">
    <property type="component" value="Unassembled WGS sequence"/>
</dbReference>
<comment type="caution">
    <text evidence="7">The sequence shown here is derived from an EMBL/GenBank/DDBJ whole genome shotgun (WGS) entry which is preliminary data.</text>
</comment>
<evidence type="ECO:0000313" key="8">
    <source>
        <dbReference type="Proteomes" id="UP000033497"/>
    </source>
</evidence>
<keyword evidence="4 5" id="KW-0472">Membrane</keyword>
<protein>
    <submittedName>
        <fullName evidence="7">Membrane protein</fullName>
    </submittedName>
</protein>
<evidence type="ECO:0000256" key="1">
    <source>
        <dbReference type="ARBA" id="ARBA00004141"/>
    </source>
</evidence>
<feature type="transmembrane region" description="Helical" evidence="5">
    <location>
        <begin position="34"/>
        <end position="54"/>
    </location>
</feature>
<proteinExistence type="predicted"/>
<evidence type="ECO:0000313" key="7">
    <source>
        <dbReference type="EMBL" id="KJJ37272.1"/>
    </source>
</evidence>
<dbReference type="PANTHER" id="PTHR36974">
    <property type="entry name" value="MEMBRANE PROTEIN-RELATED"/>
    <property type="match status" value="1"/>
</dbReference>
<feature type="transmembrane region" description="Helical" evidence="5">
    <location>
        <begin position="96"/>
        <end position="113"/>
    </location>
</feature>
<feature type="transmembrane region" description="Helical" evidence="5">
    <location>
        <begin position="6"/>
        <end position="22"/>
    </location>
</feature>